<dbReference type="RefSeq" id="WP_308350895.1">
    <property type="nucleotide sequence ID" value="NZ_CP129971.1"/>
</dbReference>
<organism evidence="3 4">
    <name type="scientific">Marivirga salinarum</name>
    <dbReference type="NCBI Taxonomy" id="3059078"/>
    <lineage>
        <taxon>Bacteria</taxon>
        <taxon>Pseudomonadati</taxon>
        <taxon>Bacteroidota</taxon>
        <taxon>Cytophagia</taxon>
        <taxon>Cytophagales</taxon>
        <taxon>Marivirgaceae</taxon>
        <taxon>Marivirga</taxon>
    </lineage>
</organism>
<dbReference type="KEGG" id="msaa:QYS49_00075"/>
<evidence type="ECO:0000256" key="2">
    <source>
        <dbReference type="SAM" id="Phobius"/>
    </source>
</evidence>
<feature type="transmembrane region" description="Helical" evidence="2">
    <location>
        <begin position="6"/>
        <end position="27"/>
    </location>
</feature>
<keyword evidence="2" id="KW-1133">Transmembrane helix</keyword>
<accession>A0AA49GBR9</accession>
<evidence type="ECO:0000313" key="4">
    <source>
        <dbReference type="Proteomes" id="UP001230496"/>
    </source>
</evidence>
<name>A0AA49GBR9_9BACT</name>
<proteinExistence type="predicted"/>
<keyword evidence="2" id="KW-0472">Membrane</keyword>
<evidence type="ECO:0000256" key="1">
    <source>
        <dbReference type="SAM" id="MobiDB-lite"/>
    </source>
</evidence>
<evidence type="ECO:0000313" key="3">
    <source>
        <dbReference type="EMBL" id="WKK75914.2"/>
    </source>
</evidence>
<keyword evidence="4" id="KW-1185">Reference proteome</keyword>
<keyword evidence="2" id="KW-0812">Transmembrane</keyword>
<gene>
    <name evidence="3" type="ORF">QYS49_00075</name>
</gene>
<dbReference type="EMBL" id="CP129971">
    <property type="protein sequence ID" value="WKK75914.2"/>
    <property type="molecule type" value="Genomic_DNA"/>
</dbReference>
<protein>
    <submittedName>
        <fullName evidence="3">DUF4834 domain-containing protein</fullName>
    </submittedName>
</protein>
<reference evidence="3 4" key="1">
    <citation type="submission" date="2023-08" db="EMBL/GenBank/DDBJ databases">
        <title>Comparative genomics and taxonomic characterization of three novel marine species of genus Marivirga.</title>
        <authorList>
            <person name="Muhammad N."/>
            <person name="Kim S.-G."/>
        </authorList>
    </citation>
    <scope>NUCLEOTIDE SEQUENCE [LARGE SCALE GENOMIC DNA]</scope>
    <source>
        <strain evidence="3 4">BDSF4-3</strain>
    </source>
</reference>
<dbReference type="Proteomes" id="UP001230496">
    <property type="component" value="Chromosome"/>
</dbReference>
<dbReference type="AlphaFoldDB" id="A0AA49GBR9"/>
<feature type="region of interest" description="Disordered" evidence="1">
    <location>
        <begin position="38"/>
        <end position="80"/>
    </location>
</feature>
<sequence>MFKFLLILFLVGYLIFKIGGFLFRLFLGRTYKAAQERQYKQNNKGKTTKDGINIDHVPNQKGKRTGGNFKGGEYVDYEEL</sequence>